<dbReference type="PANTHER" id="PTHR43811:SF19">
    <property type="entry name" value="39 KDA FK506-BINDING NUCLEAR PROTEIN"/>
    <property type="match status" value="1"/>
</dbReference>
<dbReference type="InterPro" id="IPR001179">
    <property type="entry name" value="PPIase_FKBP_dom"/>
</dbReference>
<evidence type="ECO:0000313" key="9">
    <source>
        <dbReference type="Proteomes" id="UP000051213"/>
    </source>
</evidence>
<dbReference type="GO" id="GO:0006457">
    <property type="term" value="P:protein folding"/>
    <property type="evidence" value="ECO:0007669"/>
    <property type="project" value="InterPro"/>
</dbReference>
<evidence type="ECO:0000256" key="5">
    <source>
        <dbReference type="PROSITE-ProRule" id="PRU00277"/>
    </source>
</evidence>
<protein>
    <recommendedName>
        <fullName evidence="6">Peptidyl-prolyl cis-trans isomerase</fullName>
        <ecNumber evidence="6">5.2.1.8</ecNumber>
    </recommendedName>
</protein>
<dbReference type="Pfam" id="PF00254">
    <property type="entry name" value="FKBP_C"/>
    <property type="match status" value="1"/>
</dbReference>
<keyword evidence="3 5" id="KW-0697">Rotamase</keyword>
<comment type="similarity">
    <text evidence="2 6">Belongs to the FKBP-type PPIase family.</text>
</comment>
<evidence type="ECO:0000256" key="3">
    <source>
        <dbReference type="ARBA" id="ARBA00023110"/>
    </source>
</evidence>
<keyword evidence="4 5" id="KW-0413">Isomerase</keyword>
<dbReference type="PANTHER" id="PTHR43811">
    <property type="entry name" value="FKBP-TYPE PEPTIDYL-PROLYL CIS-TRANS ISOMERASE FKPA"/>
    <property type="match status" value="1"/>
</dbReference>
<comment type="catalytic activity">
    <reaction evidence="1 5 6">
        <text>[protein]-peptidylproline (omega=180) = [protein]-peptidylproline (omega=0)</text>
        <dbReference type="Rhea" id="RHEA:16237"/>
        <dbReference type="Rhea" id="RHEA-COMP:10747"/>
        <dbReference type="Rhea" id="RHEA-COMP:10748"/>
        <dbReference type="ChEBI" id="CHEBI:83833"/>
        <dbReference type="ChEBI" id="CHEBI:83834"/>
        <dbReference type="EC" id="5.2.1.8"/>
    </reaction>
</comment>
<dbReference type="EC" id="5.2.1.8" evidence="6"/>
<dbReference type="SUPFAM" id="SSF54534">
    <property type="entry name" value="FKBP-like"/>
    <property type="match status" value="1"/>
</dbReference>
<reference evidence="8 9" key="1">
    <citation type="submission" date="2015-10" db="EMBL/GenBank/DDBJ databases">
        <title>Metagenome-Assembled Genomes uncover a global brackish microbiome.</title>
        <authorList>
            <person name="Hugerth L.W."/>
            <person name="Larsson J."/>
            <person name="Alneberg J."/>
            <person name="Lindh M.V."/>
            <person name="Legrand C."/>
            <person name="Pinhassi J."/>
            <person name="Andersson A.F."/>
        </authorList>
    </citation>
    <scope>NUCLEOTIDE SEQUENCE [LARGE SCALE GENOMIC DNA]</scope>
    <source>
        <strain evidence="8">BACL26 MAG-121220-bin70</strain>
    </source>
</reference>
<evidence type="ECO:0000256" key="4">
    <source>
        <dbReference type="ARBA" id="ARBA00023235"/>
    </source>
</evidence>
<evidence type="ECO:0000259" key="7">
    <source>
        <dbReference type="PROSITE" id="PS50059"/>
    </source>
</evidence>
<dbReference type="PROSITE" id="PS50059">
    <property type="entry name" value="FKBP_PPIASE"/>
    <property type="match status" value="1"/>
</dbReference>
<dbReference type="PROSITE" id="PS51257">
    <property type="entry name" value="PROKAR_LIPOPROTEIN"/>
    <property type="match status" value="1"/>
</dbReference>
<dbReference type="Gene3D" id="3.10.50.40">
    <property type="match status" value="1"/>
</dbReference>
<dbReference type="InterPro" id="IPR036944">
    <property type="entry name" value="PPIase_FKBP_N_sf"/>
</dbReference>
<dbReference type="GO" id="GO:0003755">
    <property type="term" value="F:peptidyl-prolyl cis-trans isomerase activity"/>
    <property type="evidence" value="ECO:0007669"/>
    <property type="project" value="UniProtKB-UniRule"/>
</dbReference>
<accession>A0A0R2UAT1</accession>
<feature type="domain" description="PPIase FKBP-type" evidence="7">
    <location>
        <begin position="152"/>
        <end position="237"/>
    </location>
</feature>
<evidence type="ECO:0000256" key="1">
    <source>
        <dbReference type="ARBA" id="ARBA00000971"/>
    </source>
</evidence>
<proteinExistence type="inferred from homology"/>
<evidence type="ECO:0000256" key="2">
    <source>
        <dbReference type="ARBA" id="ARBA00006577"/>
    </source>
</evidence>
<dbReference type="InterPro" id="IPR000774">
    <property type="entry name" value="PPIase_FKBP_N"/>
</dbReference>
<gene>
    <name evidence="8" type="ORF">ABS24_07165</name>
</gene>
<dbReference type="AlphaFoldDB" id="A0A0R2UAT1"/>
<sequence length="242" mass="25792">MNLVKILPLTALLALGACDATTKKEVSLDTQEQKISYLLGLDSGKNILSMDMGFNKDAFFDGQEDALTDVLPRLTDEEIAATIKVFEEQMTAKQQAMQQEQAETVGLQADTNAIEGAEFLAANGVKEGITTTASGLQYRVLTAGSGPKPTVESTVEVHYAGRLLDGTEFDSSIKRGVPAQFGVTQVIAGWTEGLQLMNEGSKWELYIPAGLAYGPGGTGPIGPNATLIFEVELLQSNLSDES</sequence>
<dbReference type="Gene3D" id="1.10.287.460">
    <property type="entry name" value="Peptidyl-prolyl cis-trans isomerase, FKBP-type, N-terminal domain"/>
    <property type="match status" value="1"/>
</dbReference>
<dbReference type="InterPro" id="IPR046357">
    <property type="entry name" value="PPIase_dom_sf"/>
</dbReference>
<dbReference type="EMBL" id="LICA01000128">
    <property type="protein sequence ID" value="KRO94866.1"/>
    <property type="molecule type" value="Genomic_DNA"/>
</dbReference>
<evidence type="ECO:0000313" key="8">
    <source>
        <dbReference type="EMBL" id="KRO94866.1"/>
    </source>
</evidence>
<comment type="caution">
    <text evidence="8">The sequence shown here is derived from an EMBL/GenBank/DDBJ whole genome shotgun (WGS) entry which is preliminary data.</text>
</comment>
<evidence type="ECO:0000256" key="6">
    <source>
        <dbReference type="RuleBase" id="RU003915"/>
    </source>
</evidence>
<dbReference type="Proteomes" id="UP000051213">
    <property type="component" value="Unassembled WGS sequence"/>
</dbReference>
<organism evidence="8 9">
    <name type="scientific">SAR92 bacterium BACL26 MAG-121220-bin70</name>
    <dbReference type="NCBI Taxonomy" id="1655626"/>
    <lineage>
        <taxon>Bacteria</taxon>
        <taxon>Pseudomonadati</taxon>
        <taxon>Pseudomonadota</taxon>
        <taxon>Gammaproteobacteria</taxon>
        <taxon>Cellvibrionales</taxon>
        <taxon>Porticoccaceae</taxon>
        <taxon>SAR92 clade</taxon>
    </lineage>
</organism>
<dbReference type="Pfam" id="PF01346">
    <property type="entry name" value="FKBP_N"/>
    <property type="match status" value="1"/>
</dbReference>
<name>A0A0R2UAT1_9GAMM</name>